<keyword evidence="11" id="KW-0325">Glycoprotein</keyword>
<accession>A0A0G4J1T9</accession>
<evidence type="ECO:0000256" key="5">
    <source>
        <dbReference type="ARBA" id="ARBA00014515"/>
    </source>
</evidence>
<comment type="function">
    <text evidence="1">Required for ciliogenesis.</text>
</comment>
<evidence type="ECO:0000256" key="10">
    <source>
        <dbReference type="ARBA" id="ARBA00023136"/>
    </source>
</evidence>
<keyword evidence="10 13" id="KW-0472">Membrane</keyword>
<dbReference type="PANTHER" id="PTHR13306">
    <property type="entry name" value="TRANSMEMBRANE PROTEIN 138"/>
    <property type="match status" value="1"/>
</dbReference>
<reference evidence="14 15" key="1">
    <citation type="submission" date="2015-02" db="EMBL/GenBank/DDBJ databases">
        <authorList>
            <person name="Chooi Y.-H."/>
        </authorList>
    </citation>
    <scope>NUCLEOTIDE SEQUENCE [LARGE SCALE GENOMIC DNA]</scope>
    <source>
        <strain evidence="14">E3</strain>
    </source>
</reference>
<keyword evidence="6 13" id="KW-0812">Transmembrane</keyword>
<organism evidence="14 15">
    <name type="scientific">Plasmodiophora brassicae</name>
    <name type="common">Clubroot disease agent</name>
    <dbReference type="NCBI Taxonomy" id="37360"/>
    <lineage>
        <taxon>Eukaryota</taxon>
        <taxon>Sar</taxon>
        <taxon>Rhizaria</taxon>
        <taxon>Endomyxa</taxon>
        <taxon>Phytomyxea</taxon>
        <taxon>Plasmodiophorida</taxon>
        <taxon>Plasmodiophoridae</taxon>
        <taxon>Plasmodiophora</taxon>
    </lineage>
</organism>
<protein>
    <recommendedName>
        <fullName evidence="5">Transmembrane protein 138</fullName>
    </recommendedName>
</protein>
<evidence type="ECO:0000256" key="8">
    <source>
        <dbReference type="ARBA" id="ARBA00022989"/>
    </source>
</evidence>
<evidence type="ECO:0000256" key="1">
    <source>
        <dbReference type="ARBA" id="ARBA00003709"/>
    </source>
</evidence>
<dbReference type="OMA" id="WVALHNQ"/>
<keyword evidence="9" id="KW-0969">Cilium</keyword>
<dbReference type="Pfam" id="PF14935">
    <property type="entry name" value="TMEM138"/>
    <property type="match status" value="1"/>
</dbReference>
<proteinExistence type="inferred from homology"/>
<evidence type="ECO:0000256" key="9">
    <source>
        <dbReference type="ARBA" id="ARBA00023069"/>
    </source>
</evidence>
<dbReference type="Proteomes" id="UP000039324">
    <property type="component" value="Unassembled WGS sequence"/>
</dbReference>
<feature type="transmembrane region" description="Helical" evidence="13">
    <location>
        <begin position="117"/>
        <end position="137"/>
    </location>
</feature>
<keyword evidence="15" id="KW-1185">Reference proteome</keyword>
<dbReference type="PANTHER" id="PTHR13306:SF6">
    <property type="entry name" value="TRANSMEMBRANE PROTEIN 138"/>
    <property type="match status" value="1"/>
</dbReference>
<comment type="subcellular location">
    <subcellularLocation>
        <location evidence="3">Cell projection</location>
        <location evidence="3">Cilium</location>
    </subcellularLocation>
    <subcellularLocation>
        <location evidence="2">Endomembrane system</location>
        <topology evidence="2">Multi-pass membrane protein</topology>
    </subcellularLocation>
</comment>
<dbReference type="InterPro" id="IPR024133">
    <property type="entry name" value="TM_138"/>
</dbReference>
<evidence type="ECO:0000256" key="6">
    <source>
        <dbReference type="ARBA" id="ARBA00022692"/>
    </source>
</evidence>
<feature type="transmembrane region" description="Helical" evidence="13">
    <location>
        <begin position="77"/>
        <end position="97"/>
    </location>
</feature>
<sequence length="153" mass="16805">MAKSFSAKALCFCILLFIDAALNSLIGLSTSLINAILSIVQLVALVVGLFLVFLLMGDTILFGYGLLGILCSQMKPIFVAMPVYITVTIPLRVLTMINGFTGQAPQENWKSDIFTALFYVQGCVALAYYIVALHTLFRLADPKLYNVDEGWIK</sequence>
<name>A0A0G4J1T9_PLABS</name>
<evidence type="ECO:0000313" key="15">
    <source>
        <dbReference type="Proteomes" id="UP000039324"/>
    </source>
</evidence>
<dbReference type="GO" id="GO:0005929">
    <property type="term" value="C:cilium"/>
    <property type="evidence" value="ECO:0007669"/>
    <property type="project" value="UniProtKB-SubCell"/>
</dbReference>
<gene>
    <name evidence="14" type="ORF">PBRA_002093</name>
</gene>
<keyword evidence="12" id="KW-0966">Cell projection</keyword>
<evidence type="ECO:0000256" key="12">
    <source>
        <dbReference type="ARBA" id="ARBA00023273"/>
    </source>
</evidence>
<evidence type="ECO:0000256" key="2">
    <source>
        <dbReference type="ARBA" id="ARBA00004127"/>
    </source>
</evidence>
<keyword evidence="7" id="KW-0970">Cilium biogenesis/degradation</keyword>
<evidence type="ECO:0000313" key="14">
    <source>
        <dbReference type="EMBL" id="CEP01487.1"/>
    </source>
</evidence>
<dbReference type="EMBL" id="CDSF01000112">
    <property type="protein sequence ID" value="CEP01487.1"/>
    <property type="molecule type" value="Genomic_DNA"/>
</dbReference>
<evidence type="ECO:0000256" key="7">
    <source>
        <dbReference type="ARBA" id="ARBA00022794"/>
    </source>
</evidence>
<comment type="similarity">
    <text evidence="4">Belongs to the TMEM138 family.</text>
</comment>
<evidence type="ECO:0000256" key="13">
    <source>
        <dbReference type="SAM" id="Phobius"/>
    </source>
</evidence>
<dbReference type="AlphaFoldDB" id="A0A0G4J1T9"/>
<evidence type="ECO:0000256" key="11">
    <source>
        <dbReference type="ARBA" id="ARBA00023180"/>
    </source>
</evidence>
<dbReference type="GO" id="GO:0012505">
    <property type="term" value="C:endomembrane system"/>
    <property type="evidence" value="ECO:0007669"/>
    <property type="project" value="UniProtKB-SubCell"/>
</dbReference>
<keyword evidence="8 13" id="KW-1133">Transmembrane helix</keyword>
<dbReference type="GO" id="GO:0030030">
    <property type="term" value="P:cell projection organization"/>
    <property type="evidence" value="ECO:0007669"/>
    <property type="project" value="UniProtKB-KW"/>
</dbReference>
<evidence type="ECO:0000256" key="3">
    <source>
        <dbReference type="ARBA" id="ARBA00004138"/>
    </source>
</evidence>
<evidence type="ECO:0000256" key="4">
    <source>
        <dbReference type="ARBA" id="ARBA00010572"/>
    </source>
</evidence>